<feature type="region of interest" description="Disordered" evidence="1">
    <location>
        <begin position="1"/>
        <end position="23"/>
    </location>
</feature>
<dbReference type="Proteomes" id="UP000784294">
    <property type="component" value="Unassembled WGS sequence"/>
</dbReference>
<comment type="caution">
    <text evidence="2">The sequence shown here is derived from an EMBL/GenBank/DDBJ whole genome shotgun (WGS) entry which is preliminary data.</text>
</comment>
<protein>
    <submittedName>
        <fullName evidence="2">Uncharacterized protein</fullName>
    </submittedName>
</protein>
<proteinExistence type="predicted"/>
<evidence type="ECO:0000313" key="2">
    <source>
        <dbReference type="EMBL" id="VEL29507.1"/>
    </source>
</evidence>
<keyword evidence="3" id="KW-1185">Reference proteome</keyword>
<evidence type="ECO:0000313" key="3">
    <source>
        <dbReference type="Proteomes" id="UP000784294"/>
    </source>
</evidence>
<accession>A0A3S5AHP6</accession>
<organism evidence="2 3">
    <name type="scientific">Protopolystoma xenopodis</name>
    <dbReference type="NCBI Taxonomy" id="117903"/>
    <lineage>
        <taxon>Eukaryota</taxon>
        <taxon>Metazoa</taxon>
        <taxon>Spiralia</taxon>
        <taxon>Lophotrochozoa</taxon>
        <taxon>Platyhelminthes</taxon>
        <taxon>Monogenea</taxon>
        <taxon>Polyopisthocotylea</taxon>
        <taxon>Polystomatidea</taxon>
        <taxon>Polystomatidae</taxon>
        <taxon>Protopolystoma</taxon>
    </lineage>
</organism>
<dbReference type="EMBL" id="CAAALY010103766">
    <property type="protein sequence ID" value="VEL29507.1"/>
    <property type="molecule type" value="Genomic_DNA"/>
</dbReference>
<dbReference type="AlphaFoldDB" id="A0A3S5AHP6"/>
<sequence length="90" mass="10317">MARLTDDAGETSGNVPRPRSYSENDHAYYGLRTRCVTLSLSTNVVKLRRQGQSTSMKIIVWLSEIWLSMCPHSRSRLRHIRSDDAHVSAW</sequence>
<gene>
    <name evidence="2" type="ORF">PXEA_LOCUS22947</name>
</gene>
<reference evidence="2" key="1">
    <citation type="submission" date="2018-11" db="EMBL/GenBank/DDBJ databases">
        <authorList>
            <consortium name="Pathogen Informatics"/>
        </authorList>
    </citation>
    <scope>NUCLEOTIDE SEQUENCE</scope>
</reference>
<evidence type="ECO:0000256" key="1">
    <source>
        <dbReference type="SAM" id="MobiDB-lite"/>
    </source>
</evidence>
<name>A0A3S5AHP6_9PLAT</name>